<dbReference type="SMART" id="SM00198">
    <property type="entry name" value="SCP"/>
    <property type="match status" value="1"/>
</dbReference>
<dbReference type="Proteomes" id="UP000054047">
    <property type="component" value="Unassembled WGS sequence"/>
</dbReference>
<organism evidence="2 3">
    <name type="scientific">Ancylostoma duodenale</name>
    <dbReference type="NCBI Taxonomy" id="51022"/>
    <lineage>
        <taxon>Eukaryota</taxon>
        <taxon>Metazoa</taxon>
        <taxon>Ecdysozoa</taxon>
        <taxon>Nematoda</taxon>
        <taxon>Chromadorea</taxon>
        <taxon>Rhabditida</taxon>
        <taxon>Rhabditina</taxon>
        <taxon>Rhabditomorpha</taxon>
        <taxon>Strongyloidea</taxon>
        <taxon>Ancylostomatidae</taxon>
        <taxon>Ancylostomatinae</taxon>
        <taxon>Ancylostoma</taxon>
    </lineage>
</organism>
<accession>A0A0C2G1X8</accession>
<proteinExistence type="predicted"/>
<evidence type="ECO:0000259" key="1">
    <source>
        <dbReference type="SMART" id="SM00198"/>
    </source>
</evidence>
<name>A0A0C2G1X8_9BILA</name>
<dbReference type="OrthoDB" id="414826at2759"/>
<dbReference type="Gene3D" id="3.40.33.10">
    <property type="entry name" value="CAP"/>
    <property type="match status" value="1"/>
</dbReference>
<dbReference type="Pfam" id="PF00188">
    <property type="entry name" value="CAP"/>
    <property type="match status" value="1"/>
</dbReference>
<reference evidence="2 3" key="1">
    <citation type="submission" date="2013-12" db="EMBL/GenBank/DDBJ databases">
        <title>Draft genome of the parsitic nematode Ancylostoma duodenale.</title>
        <authorList>
            <person name="Mitreva M."/>
        </authorList>
    </citation>
    <scope>NUCLEOTIDE SEQUENCE [LARGE SCALE GENOMIC DNA]</scope>
    <source>
        <strain evidence="2 3">Zhejiang</strain>
    </source>
</reference>
<sequence length="166" mass="18549">MIPDEWRAMVLNRHNEYRRKLAKGLQAGSTGAALPYATKMSQLYWDCNVEELAREQADACPTTTPTVANYGNSFELIAAKGTCNTTAVTEARIKAWWTDGAKKQASNAKVADNDLFSQVNIVQLLWNALKLAFESESTTDGLRRNHHRRVLLQVLHRFVGTGLSLQ</sequence>
<evidence type="ECO:0000313" key="3">
    <source>
        <dbReference type="Proteomes" id="UP000054047"/>
    </source>
</evidence>
<feature type="domain" description="SCP" evidence="1">
    <location>
        <begin position="5"/>
        <end position="160"/>
    </location>
</feature>
<evidence type="ECO:0000313" key="2">
    <source>
        <dbReference type="EMBL" id="KIH54955.1"/>
    </source>
</evidence>
<dbReference type="AlphaFoldDB" id="A0A0C2G1X8"/>
<dbReference type="InterPro" id="IPR035940">
    <property type="entry name" value="CAP_sf"/>
</dbReference>
<dbReference type="SUPFAM" id="SSF55797">
    <property type="entry name" value="PR-1-like"/>
    <property type="match status" value="1"/>
</dbReference>
<dbReference type="InterPro" id="IPR014044">
    <property type="entry name" value="CAP_dom"/>
</dbReference>
<gene>
    <name evidence="2" type="ORF">ANCDUO_14897</name>
</gene>
<protein>
    <submittedName>
        <fullName evidence="2">SCP-like protein</fullName>
    </submittedName>
</protein>
<dbReference type="EMBL" id="KN738176">
    <property type="protein sequence ID" value="KIH54955.1"/>
    <property type="molecule type" value="Genomic_DNA"/>
</dbReference>
<keyword evidence="3" id="KW-1185">Reference proteome</keyword>
<dbReference type="CDD" id="cd05380">
    <property type="entry name" value="CAP_euk"/>
    <property type="match status" value="1"/>
</dbReference>